<gene>
    <name evidence="1" type="ORF">PGLA1383_LOCUS16264</name>
</gene>
<evidence type="ECO:0000313" key="2">
    <source>
        <dbReference type="Proteomes" id="UP000654075"/>
    </source>
</evidence>
<dbReference type="EMBL" id="CAJNNV010009831">
    <property type="protein sequence ID" value="CAE8597843.1"/>
    <property type="molecule type" value="Genomic_DNA"/>
</dbReference>
<keyword evidence="2" id="KW-1185">Reference proteome</keyword>
<accession>A0A813EF56</accession>
<name>A0A813EF56_POLGL</name>
<comment type="caution">
    <text evidence="1">The sequence shown here is derived from an EMBL/GenBank/DDBJ whole genome shotgun (WGS) entry which is preliminary data.</text>
</comment>
<dbReference type="Proteomes" id="UP000654075">
    <property type="component" value="Unassembled WGS sequence"/>
</dbReference>
<proteinExistence type="predicted"/>
<protein>
    <submittedName>
        <fullName evidence="1">Uncharacterized protein</fullName>
    </submittedName>
</protein>
<reference evidence="1" key="1">
    <citation type="submission" date="2021-02" db="EMBL/GenBank/DDBJ databases">
        <authorList>
            <person name="Dougan E. K."/>
            <person name="Rhodes N."/>
            <person name="Thang M."/>
            <person name="Chan C."/>
        </authorList>
    </citation>
    <scope>NUCLEOTIDE SEQUENCE</scope>
</reference>
<sequence>MAPGSRFACSPEGGAFASSGSAHTGALRLCVALASAWDSLHLHGDPTDLRTVRLTSKAMTAFECRAEALGFDSGSEAIWHGTMELSSNLPDRGVLMLQSGFRPRCEEESSIGGSASVVLLPGQDPQDFIQGEGELGLSAHSLDIFRLLQVFRLWEQRLELRNWPAPLLRHVDAMGRALTARVVAWWLVQTVLLDEECALGSLVVGGYFCPLGKFGRALHYGHYIFDPRVVQAVFADVRAAASSQGPDGHLAKTFNLLLAHWGFGPYRFPRGLYPLLEPLPTEAVWDARHLEKYPDVVSLRNLLEEHAEELLHDWRLFRSQARYEADAELAYPQLTHNGTWRQWNFYKTSSGWNESLCSGFPSLCRIIGDRLSTRSFGMPVLGPSQEEVSINELTP</sequence>
<organism evidence="1 2">
    <name type="scientific">Polarella glacialis</name>
    <name type="common">Dinoflagellate</name>
    <dbReference type="NCBI Taxonomy" id="89957"/>
    <lineage>
        <taxon>Eukaryota</taxon>
        <taxon>Sar</taxon>
        <taxon>Alveolata</taxon>
        <taxon>Dinophyceae</taxon>
        <taxon>Suessiales</taxon>
        <taxon>Suessiaceae</taxon>
        <taxon>Polarella</taxon>
    </lineage>
</organism>
<evidence type="ECO:0000313" key="1">
    <source>
        <dbReference type="EMBL" id="CAE8597843.1"/>
    </source>
</evidence>
<feature type="non-terminal residue" evidence="1">
    <location>
        <position position="1"/>
    </location>
</feature>
<dbReference type="AlphaFoldDB" id="A0A813EF56"/>